<proteinExistence type="predicted"/>
<dbReference type="Gene3D" id="2.170.120.40">
    <property type="entry name" value="YbbR-like domain"/>
    <property type="match status" value="1"/>
</dbReference>
<protein>
    <submittedName>
        <fullName evidence="1">YbbR-like protein</fullName>
    </submittedName>
</protein>
<dbReference type="Pfam" id="PF07949">
    <property type="entry name" value="YbbR"/>
    <property type="match status" value="1"/>
</dbReference>
<name>J9FV80_9ZZZZ</name>
<gene>
    <name evidence="1" type="ORF">EVA_20627</name>
</gene>
<sequence>MKLTPLLRSGFSKLWNKQFLIFLFFLALSAAFWMFQALSEIYEEDFVVPIEVRNLPNNVVVTSDIPTGMQVRLRDKGSQLFSYQYTRKLKPVVIDYNLYSNVHGRAVVLGSELAKQISSQLLSGTQLMTVKPDTIDFIYNFGQCKRVPVIVTGEVKAGRLYTLSKTQLSHDSVTVYASKSQLDTITAAYLSPLLLRNLEDTTLVKLNFLKVRGAKFVPNQINATFCIDRLVEKTVKVPVQQVNFPASRQLRTFPAAVNVTFQVSMGLYRKISSANFVLVINYEDLLKNKTSHCRLSLKTIPEGVSHVRISPQEVEYIIEEIPDSESQGDETEL</sequence>
<dbReference type="InterPro" id="IPR012505">
    <property type="entry name" value="YbbR"/>
</dbReference>
<organism evidence="1">
    <name type="scientific">gut metagenome</name>
    <dbReference type="NCBI Taxonomy" id="749906"/>
    <lineage>
        <taxon>unclassified sequences</taxon>
        <taxon>metagenomes</taxon>
        <taxon>organismal metagenomes</taxon>
    </lineage>
</organism>
<dbReference type="InterPro" id="IPR053154">
    <property type="entry name" value="c-di-AMP_regulator"/>
</dbReference>
<accession>J9FV80</accession>
<dbReference type="PANTHER" id="PTHR37804">
    <property type="entry name" value="CDAA REGULATORY PROTEIN CDAR"/>
    <property type="match status" value="1"/>
</dbReference>
<comment type="caution">
    <text evidence="1">The sequence shown here is derived from an EMBL/GenBank/DDBJ whole genome shotgun (WGS) entry which is preliminary data.</text>
</comment>
<dbReference type="PANTHER" id="PTHR37804:SF1">
    <property type="entry name" value="CDAA REGULATORY PROTEIN CDAR"/>
    <property type="match status" value="1"/>
</dbReference>
<reference evidence="1" key="1">
    <citation type="journal article" date="2012" name="PLoS ONE">
        <title>Gene sets for utilization of primary and secondary nutrition supplies in the distal gut of endangered iberian lynx.</title>
        <authorList>
            <person name="Alcaide M."/>
            <person name="Messina E."/>
            <person name="Richter M."/>
            <person name="Bargiela R."/>
            <person name="Peplies J."/>
            <person name="Huws S.A."/>
            <person name="Newbold C.J."/>
            <person name="Golyshin P.N."/>
            <person name="Simon M.A."/>
            <person name="Lopez G."/>
            <person name="Yakimov M.M."/>
            <person name="Ferrer M."/>
        </authorList>
    </citation>
    <scope>NUCLEOTIDE SEQUENCE</scope>
</reference>
<dbReference type="Gene3D" id="2.170.120.30">
    <property type="match status" value="1"/>
</dbReference>
<dbReference type="EMBL" id="AMCI01008288">
    <property type="protein sequence ID" value="EJW91269.1"/>
    <property type="molecule type" value="Genomic_DNA"/>
</dbReference>
<evidence type="ECO:0000313" key="1">
    <source>
        <dbReference type="EMBL" id="EJW91269.1"/>
    </source>
</evidence>
<dbReference type="AlphaFoldDB" id="J9FV80"/>